<evidence type="ECO:0000259" key="14">
    <source>
        <dbReference type="Pfam" id="PF01292"/>
    </source>
</evidence>
<organism evidence="15 16">
    <name type="scientific">Stappia indica</name>
    <dbReference type="NCBI Taxonomy" id="538381"/>
    <lineage>
        <taxon>Bacteria</taxon>
        <taxon>Pseudomonadati</taxon>
        <taxon>Pseudomonadota</taxon>
        <taxon>Alphaproteobacteria</taxon>
        <taxon>Hyphomicrobiales</taxon>
        <taxon>Stappiaceae</taxon>
        <taxon>Stappia</taxon>
    </lineage>
</organism>
<keyword evidence="11 13" id="KW-0472">Membrane</keyword>
<dbReference type="AlphaFoldDB" id="A0A285RBJ8"/>
<dbReference type="Pfam" id="PF01292">
    <property type="entry name" value="Ni_hydr_CYTB"/>
    <property type="match status" value="1"/>
</dbReference>
<keyword evidence="16" id="KW-1185">Reference proteome</keyword>
<evidence type="ECO:0000256" key="3">
    <source>
        <dbReference type="ARBA" id="ARBA00022448"/>
    </source>
</evidence>
<evidence type="ECO:0000256" key="8">
    <source>
        <dbReference type="ARBA" id="ARBA00022982"/>
    </source>
</evidence>
<comment type="cofactor">
    <cofactor evidence="1">
        <name>heme b</name>
        <dbReference type="ChEBI" id="CHEBI:60344"/>
    </cofactor>
</comment>
<dbReference type="GO" id="GO:0020037">
    <property type="term" value="F:heme binding"/>
    <property type="evidence" value="ECO:0007669"/>
    <property type="project" value="TreeGrafter"/>
</dbReference>
<evidence type="ECO:0000256" key="5">
    <source>
        <dbReference type="ARBA" id="ARBA00022617"/>
    </source>
</evidence>
<dbReference type="OrthoDB" id="8156287at2"/>
<feature type="domain" description="Cytochrome b561 bacterial/Ni-hydrogenase" evidence="14">
    <location>
        <begin position="17"/>
        <end position="169"/>
    </location>
</feature>
<reference evidence="15 16" key="1">
    <citation type="submission" date="2017-08" db="EMBL/GenBank/DDBJ databases">
        <authorList>
            <person name="de Groot N.N."/>
        </authorList>
    </citation>
    <scope>NUCLEOTIDE SEQUENCE [LARGE SCALE GENOMIC DNA]</scope>
    <source>
        <strain evidence="15 16">USBA 352</strain>
    </source>
</reference>
<evidence type="ECO:0000256" key="12">
    <source>
        <dbReference type="ARBA" id="ARBA00037975"/>
    </source>
</evidence>
<evidence type="ECO:0000256" key="1">
    <source>
        <dbReference type="ARBA" id="ARBA00001970"/>
    </source>
</evidence>
<dbReference type="InterPro" id="IPR052168">
    <property type="entry name" value="Cytochrome_b561_oxidase"/>
</dbReference>
<feature type="transmembrane region" description="Helical" evidence="13">
    <location>
        <begin position="141"/>
        <end position="161"/>
    </location>
</feature>
<dbReference type="STRING" id="538381.GCA_001696535_01447"/>
<evidence type="ECO:0000256" key="13">
    <source>
        <dbReference type="SAM" id="Phobius"/>
    </source>
</evidence>
<keyword evidence="7" id="KW-0479">Metal-binding</keyword>
<dbReference type="SUPFAM" id="SSF81342">
    <property type="entry name" value="Transmembrane di-heme cytochromes"/>
    <property type="match status" value="1"/>
</dbReference>
<accession>A0A285RBJ8</accession>
<dbReference type="PANTHER" id="PTHR30529:SF1">
    <property type="entry name" value="CYTOCHROME B561 HOMOLOG 2"/>
    <property type="match status" value="1"/>
</dbReference>
<feature type="transmembrane region" description="Helical" evidence="13">
    <location>
        <begin position="107"/>
        <end position="129"/>
    </location>
</feature>
<keyword evidence="3" id="KW-0813">Transport</keyword>
<proteinExistence type="inferred from homology"/>
<protein>
    <submittedName>
        <fullName evidence="15">Cytochrome b561</fullName>
    </submittedName>
</protein>
<dbReference type="Proteomes" id="UP000219331">
    <property type="component" value="Unassembled WGS sequence"/>
</dbReference>
<keyword evidence="10" id="KW-0408">Iron</keyword>
<gene>
    <name evidence="15" type="ORF">SAMN05421512_101324</name>
</gene>
<comment type="similarity">
    <text evidence="12">Belongs to the cytochrome b561 family.</text>
</comment>
<feature type="transmembrane region" description="Helical" evidence="13">
    <location>
        <begin position="58"/>
        <end position="79"/>
    </location>
</feature>
<dbReference type="Gene3D" id="1.20.950.20">
    <property type="entry name" value="Transmembrane di-heme cytochromes, Chain C"/>
    <property type="match status" value="1"/>
</dbReference>
<evidence type="ECO:0000256" key="6">
    <source>
        <dbReference type="ARBA" id="ARBA00022692"/>
    </source>
</evidence>
<dbReference type="GO" id="GO:0046872">
    <property type="term" value="F:metal ion binding"/>
    <property type="evidence" value="ECO:0007669"/>
    <property type="project" value="UniProtKB-KW"/>
</dbReference>
<dbReference type="GO" id="GO:0022904">
    <property type="term" value="P:respiratory electron transport chain"/>
    <property type="evidence" value="ECO:0007669"/>
    <property type="project" value="InterPro"/>
</dbReference>
<dbReference type="EMBL" id="OBML01000001">
    <property type="protein sequence ID" value="SOB89737.1"/>
    <property type="molecule type" value="Genomic_DNA"/>
</dbReference>
<evidence type="ECO:0000256" key="4">
    <source>
        <dbReference type="ARBA" id="ARBA00022475"/>
    </source>
</evidence>
<evidence type="ECO:0000256" key="11">
    <source>
        <dbReference type="ARBA" id="ARBA00023136"/>
    </source>
</evidence>
<evidence type="ECO:0000256" key="7">
    <source>
        <dbReference type="ARBA" id="ARBA00022723"/>
    </source>
</evidence>
<evidence type="ECO:0000313" key="16">
    <source>
        <dbReference type="Proteomes" id="UP000219331"/>
    </source>
</evidence>
<dbReference type="PANTHER" id="PTHR30529">
    <property type="entry name" value="CYTOCHROME B561"/>
    <property type="match status" value="1"/>
</dbReference>
<keyword evidence="5" id="KW-0349">Heme</keyword>
<keyword evidence="4" id="KW-1003">Cell membrane</keyword>
<evidence type="ECO:0000256" key="10">
    <source>
        <dbReference type="ARBA" id="ARBA00023004"/>
    </source>
</evidence>
<dbReference type="RefSeq" id="WP_067217614.1">
    <property type="nucleotide sequence ID" value="NZ_MBQE01000001.1"/>
</dbReference>
<dbReference type="InterPro" id="IPR016174">
    <property type="entry name" value="Di-haem_cyt_TM"/>
</dbReference>
<dbReference type="InterPro" id="IPR011577">
    <property type="entry name" value="Cyt_b561_bac/Ni-Hgenase"/>
</dbReference>
<evidence type="ECO:0000256" key="2">
    <source>
        <dbReference type="ARBA" id="ARBA00004651"/>
    </source>
</evidence>
<feature type="transmembrane region" description="Helical" evidence="13">
    <location>
        <begin position="20"/>
        <end position="38"/>
    </location>
</feature>
<keyword evidence="6 13" id="KW-0812">Transmembrane</keyword>
<comment type="subcellular location">
    <subcellularLocation>
        <location evidence="2">Cell membrane</location>
        <topology evidence="2">Multi-pass membrane protein</topology>
    </subcellularLocation>
</comment>
<dbReference type="GO" id="GO:0005886">
    <property type="term" value="C:plasma membrane"/>
    <property type="evidence" value="ECO:0007669"/>
    <property type="project" value="UniProtKB-SubCell"/>
</dbReference>
<keyword evidence="8" id="KW-0249">Electron transport</keyword>
<evidence type="ECO:0000313" key="15">
    <source>
        <dbReference type="EMBL" id="SOB89737.1"/>
    </source>
</evidence>
<evidence type="ECO:0000256" key="9">
    <source>
        <dbReference type="ARBA" id="ARBA00022989"/>
    </source>
</evidence>
<keyword evidence="9 13" id="KW-1133">Transmembrane helix</keyword>
<sequence>MSHISSSLHTGRTSASYSRAQILLHWLIAALVVFQLIFGESIQDYGHVLRDGQVPDGLVWLMGNLHIWVGVAVLALTLLRLSLRVRLGAPQPPALARHLRLTMHATYVAFYVLLVAVPVTGLLAWYGGIHLAGEVHETLKPVFIVLIGLHVAAALYHRFVLKDDVMSRMSLFGR</sequence>
<name>A0A285RBJ8_9HYPH</name>
<dbReference type="GO" id="GO:0009055">
    <property type="term" value="F:electron transfer activity"/>
    <property type="evidence" value="ECO:0007669"/>
    <property type="project" value="InterPro"/>
</dbReference>